<evidence type="ECO:0000256" key="3">
    <source>
        <dbReference type="SAM" id="Phobius"/>
    </source>
</evidence>
<dbReference type="SMART" id="SM00906">
    <property type="entry name" value="Fungal_trans"/>
    <property type="match status" value="1"/>
</dbReference>
<dbReference type="GO" id="GO:0003700">
    <property type="term" value="F:DNA-binding transcription factor activity"/>
    <property type="evidence" value="ECO:0007669"/>
    <property type="project" value="InterPro"/>
</dbReference>
<feature type="compositionally biased region" description="Polar residues" evidence="2">
    <location>
        <begin position="153"/>
        <end position="170"/>
    </location>
</feature>
<dbReference type="OrthoDB" id="3266505at2759"/>
<feature type="compositionally biased region" description="Basic and acidic residues" evidence="2">
    <location>
        <begin position="121"/>
        <end position="132"/>
    </location>
</feature>
<accession>A0A084FZB1</accession>
<dbReference type="HOGENOM" id="CLU_017443_1_0_1"/>
<keyword evidence="3" id="KW-1133">Transmembrane helix</keyword>
<dbReference type="PANTHER" id="PTHR46910">
    <property type="entry name" value="TRANSCRIPTION FACTOR PDR1"/>
    <property type="match status" value="1"/>
</dbReference>
<keyword evidence="3" id="KW-0472">Membrane</keyword>
<evidence type="ECO:0000256" key="1">
    <source>
        <dbReference type="ARBA" id="ARBA00023242"/>
    </source>
</evidence>
<feature type="transmembrane region" description="Helical" evidence="3">
    <location>
        <begin position="586"/>
        <end position="607"/>
    </location>
</feature>
<dbReference type="GO" id="GO:0008270">
    <property type="term" value="F:zinc ion binding"/>
    <property type="evidence" value="ECO:0007669"/>
    <property type="project" value="InterPro"/>
</dbReference>
<dbReference type="GO" id="GO:0003677">
    <property type="term" value="F:DNA binding"/>
    <property type="evidence" value="ECO:0007669"/>
    <property type="project" value="InterPro"/>
</dbReference>
<feature type="region of interest" description="Disordered" evidence="2">
    <location>
        <begin position="1"/>
        <end position="56"/>
    </location>
</feature>
<feature type="region of interest" description="Disordered" evidence="2">
    <location>
        <begin position="699"/>
        <end position="722"/>
    </location>
</feature>
<feature type="compositionally biased region" description="Basic and acidic residues" evidence="2">
    <location>
        <begin position="699"/>
        <end position="710"/>
    </location>
</feature>
<feature type="region of interest" description="Disordered" evidence="2">
    <location>
        <begin position="409"/>
        <end position="442"/>
    </location>
</feature>
<protein>
    <recommendedName>
        <fullName evidence="4">Xylanolytic transcriptional activator regulatory domain-containing protein</fullName>
    </recommendedName>
</protein>
<dbReference type="Proteomes" id="UP000028545">
    <property type="component" value="Unassembled WGS sequence"/>
</dbReference>
<feature type="transmembrane region" description="Helical" evidence="3">
    <location>
        <begin position="531"/>
        <end position="551"/>
    </location>
</feature>
<dbReference type="CDD" id="cd12148">
    <property type="entry name" value="fungal_TF_MHR"/>
    <property type="match status" value="1"/>
</dbReference>
<keyword evidence="3" id="KW-0812">Transmembrane</keyword>
<organism evidence="5 6">
    <name type="scientific">Pseudallescheria apiosperma</name>
    <name type="common">Scedosporium apiospermum</name>
    <dbReference type="NCBI Taxonomy" id="563466"/>
    <lineage>
        <taxon>Eukaryota</taxon>
        <taxon>Fungi</taxon>
        <taxon>Dikarya</taxon>
        <taxon>Ascomycota</taxon>
        <taxon>Pezizomycotina</taxon>
        <taxon>Sordariomycetes</taxon>
        <taxon>Hypocreomycetidae</taxon>
        <taxon>Microascales</taxon>
        <taxon>Microascaceae</taxon>
        <taxon>Scedosporium</taxon>
    </lineage>
</organism>
<dbReference type="AlphaFoldDB" id="A0A084FZB1"/>
<dbReference type="RefSeq" id="XP_016640222.1">
    <property type="nucleotide sequence ID" value="XM_016789959.1"/>
</dbReference>
<dbReference type="VEuPathDB" id="FungiDB:SAPIO_CDS8296"/>
<proteinExistence type="predicted"/>
<dbReference type="KEGG" id="sapo:SAPIO_CDS8296"/>
<gene>
    <name evidence="5" type="ORF">SAPIO_CDS8296</name>
</gene>
<feature type="domain" description="Xylanolytic transcriptional activator regulatory" evidence="4">
    <location>
        <begin position="308"/>
        <end position="382"/>
    </location>
</feature>
<feature type="region of interest" description="Disordered" evidence="2">
    <location>
        <begin position="117"/>
        <end position="173"/>
    </location>
</feature>
<keyword evidence="1" id="KW-0539">Nucleus</keyword>
<evidence type="ECO:0000259" key="4">
    <source>
        <dbReference type="SMART" id="SM00906"/>
    </source>
</evidence>
<dbReference type="OMA" id="AKHCHRA"/>
<evidence type="ECO:0000313" key="6">
    <source>
        <dbReference type="Proteomes" id="UP000028545"/>
    </source>
</evidence>
<sequence length="791" mass="86459">MEDSGIVIVRDSVVTSQTSNEEKQSSSAYGRKIGDPVPDLRDRAASTGAAKRKPDSAVIMFGPTIDQGSGSASRPIPPIEIGSFVALSPDDSEFIGSASGAFFANTVFRAFARAASATDADLGRPEEGRDAGHGVPDPGSAHTYLVAPEHGGEQTTDNEPRQQDSPTTLAPGTRSYGVTATGLGIAPPPAVAQKLLMLYFRNWHPFLPFLHGPTFIESVNRFYDEDILSEDAPTAHPSRLTRAVTFQCIFNITALASGETLDPACRIQSSFALTSLIGVIFSSHDIASLQALLAAELYLTTTMSLRAASAIHGALVRTMYNSGFHRCPCRYIQLQSTVSMIRKRIFWCAYVLDRYLSQVLGHPSSIEDGEVDVCIPGMVELHRAVTKPSEPVATSQSTLNEEVLDHLPSDRAATDGNDGEVSPQRHPSSRPRDAAGGSDSLTVYSPAQHHTAAGKEAGQFVLSYMATYSRLMGEIVSEFHRSIHSRAISPEKIEELTYRIHCWWNSLPPTFQDETHDVPASTPSSYTKSPWVALFTMLYNYLILLVNRPFLSLPTDRKMFRSSLQTALSASHNTVMKLRWYTDDPFVMAWPGTLSATWMAGLAIAFATQLELYPFAKGSSDIGHCLTILEAMASRWTSARHCHGALKKLLEQLNNYFSGDPPGRCTPLFSLRPERVLSRSRMEGPPLDVNSAMFEERSAKRQRLHDEAGRRPQSSFQRYAPNGGFGPSVNAFTMQGSMPVMEYTGPDFGFDASRLGGQEFPSDPLDSDIAGLFSNVDWDVYIQGFGQNFGA</sequence>
<dbReference type="GeneID" id="27727368"/>
<name>A0A084FZB1_PSEDA</name>
<evidence type="ECO:0000256" key="2">
    <source>
        <dbReference type="SAM" id="MobiDB-lite"/>
    </source>
</evidence>
<keyword evidence="6" id="KW-1185">Reference proteome</keyword>
<dbReference type="Pfam" id="PF04082">
    <property type="entry name" value="Fungal_trans"/>
    <property type="match status" value="1"/>
</dbReference>
<dbReference type="InterPro" id="IPR007219">
    <property type="entry name" value="XnlR_reg_dom"/>
</dbReference>
<dbReference type="EMBL" id="JOWA01000121">
    <property type="protein sequence ID" value="KEZ40423.1"/>
    <property type="molecule type" value="Genomic_DNA"/>
</dbReference>
<comment type="caution">
    <text evidence="5">The sequence shown here is derived from an EMBL/GenBank/DDBJ whole genome shotgun (WGS) entry which is preliminary data.</text>
</comment>
<feature type="compositionally biased region" description="Basic and acidic residues" evidence="2">
    <location>
        <begin position="32"/>
        <end position="44"/>
    </location>
</feature>
<dbReference type="PANTHER" id="PTHR46910:SF9">
    <property type="entry name" value="MISCELLANEOUS ZN(II)2CYS6 TRANSCRIPTION FACTOR (EUROFUNG)"/>
    <property type="match status" value="1"/>
</dbReference>
<reference evidence="5 6" key="1">
    <citation type="journal article" date="2014" name="Genome Announc.">
        <title>Draft genome sequence of the pathogenic fungus Scedosporium apiospermum.</title>
        <authorList>
            <person name="Vandeputte P."/>
            <person name="Ghamrawi S."/>
            <person name="Rechenmann M."/>
            <person name="Iltis A."/>
            <person name="Giraud S."/>
            <person name="Fleury M."/>
            <person name="Thornton C."/>
            <person name="Delhaes L."/>
            <person name="Meyer W."/>
            <person name="Papon N."/>
            <person name="Bouchara J.P."/>
        </authorList>
    </citation>
    <scope>NUCLEOTIDE SEQUENCE [LARGE SCALE GENOMIC DNA]</scope>
    <source>
        <strain evidence="5 6">IHEM 14462</strain>
    </source>
</reference>
<dbReference type="InterPro" id="IPR050987">
    <property type="entry name" value="AtrR-like"/>
</dbReference>
<evidence type="ECO:0000313" key="5">
    <source>
        <dbReference type="EMBL" id="KEZ40423.1"/>
    </source>
</evidence>
<dbReference type="GO" id="GO:0006351">
    <property type="term" value="P:DNA-templated transcription"/>
    <property type="evidence" value="ECO:0007669"/>
    <property type="project" value="InterPro"/>
</dbReference>